<evidence type="ECO:0000256" key="1">
    <source>
        <dbReference type="ARBA" id="ARBA00004496"/>
    </source>
</evidence>
<evidence type="ECO:0000256" key="2">
    <source>
        <dbReference type="ARBA" id="ARBA00022490"/>
    </source>
</evidence>
<keyword evidence="4" id="KW-0802">TPR repeat</keyword>
<reference evidence="6 7" key="1">
    <citation type="journal article" date="2016" name="Nat. Commun.">
        <title>Thousands of microbial genomes shed light on interconnected biogeochemical processes in an aquifer system.</title>
        <authorList>
            <person name="Anantharaman K."/>
            <person name="Brown C.T."/>
            <person name="Hug L.A."/>
            <person name="Sharon I."/>
            <person name="Castelle C.J."/>
            <person name="Probst A.J."/>
            <person name="Thomas B.C."/>
            <person name="Singh A."/>
            <person name="Wilkins M.J."/>
            <person name="Karaoz U."/>
            <person name="Brodie E.L."/>
            <person name="Williams K.H."/>
            <person name="Hubbard S.S."/>
            <person name="Banfield J.F."/>
        </authorList>
    </citation>
    <scope>NUCLEOTIDE SEQUENCE [LARGE SCALE GENOMIC DNA]</scope>
</reference>
<dbReference type="SUPFAM" id="SSF48452">
    <property type="entry name" value="TPR-like"/>
    <property type="match status" value="1"/>
</dbReference>
<dbReference type="PANTHER" id="PTHR46630:SF1">
    <property type="entry name" value="TETRATRICOPEPTIDE REPEAT PROTEIN 29"/>
    <property type="match status" value="1"/>
</dbReference>
<comment type="caution">
    <text evidence="6">The sequence shown here is derived from an EMBL/GenBank/DDBJ whole genome shotgun (WGS) entry which is preliminary data.</text>
</comment>
<dbReference type="PANTHER" id="PTHR46630">
    <property type="entry name" value="TETRATRICOPEPTIDE REPEAT PROTEIN 29"/>
    <property type="match status" value="1"/>
</dbReference>
<dbReference type="Proteomes" id="UP000179266">
    <property type="component" value="Unassembled WGS sequence"/>
</dbReference>
<dbReference type="EMBL" id="MGDD01000301">
    <property type="protein sequence ID" value="OGL42889.1"/>
    <property type="molecule type" value="Genomic_DNA"/>
</dbReference>
<dbReference type="Pfam" id="PF13424">
    <property type="entry name" value="TPR_12"/>
    <property type="match status" value="1"/>
</dbReference>
<keyword evidence="3" id="KW-0677">Repeat</keyword>
<evidence type="ECO:0000256" key="3">
    <source>
        <dbReference type="ARBA" id="ARBA00022737"/>
    </source>
</evidence>
<evidence type="ECO:0000256" key="4">
    <source>
        <dbReference type="ARBA" id="ARBA00022803"/>
    </source>
</evidence>
<keyword evidence="2" id="KW-0963">Cytoplasm</keyword>
<dbReference type="InterPro" id="IPR051476">
    <property type="entry name" value="Bac_ResReg_Asp_Phosphatase"/>
</dbReference>
<proteinExistence type="inferred from homology"/>
<dbReference type="InterPro" id="IPR011990">
    <property type="entry name" value="TPR-like_helical_dom_sf"/>
</dbReference>
<evidence type="ECO:0000256" key="5">
    <source>
        <dbReference type="ARBA" id="ARBA00038253"/>
    </source>
</evidence>
<accession>A0A1F7RMV6</accession>
<comment type="similarity">
    <text evidence="5">Belongs to the Rap family.</text>
</comment>
<dbReference type="Pfam" id="PF13374">
    <property type="entry name" value="TPR_10"/>
    <property type="match status" value="1"/>
</dbReference>
<gene>
    <name evidence="6" type="ORF">A2161_06120</name>
</gene>
<evidence type="ECO:0000313" key="7">
    <source>
        <dbReference type="Proteomes" id="UP000179266"/>
    </source>
</evidence>
<evidence type="ECO:0000313" key="6">
    <source>
        <dbReference type="EMBL" id="OGL42889.1"/>
    </source>
</evidence>
<dbReference type="AlphaFoldDB" id="A0A1F7RMV6"/>
<organism evidence="6 7">
    <name type="scientific">Candidatus Schekmanbacteria bacterium RBG_13_48_7</name>
    <dbReference type="NCBI Taxonomy" id="1817878"/>
    <lineage>
        <taxon>Bacteria</taxon>
        <taxon>Candidatus Schekmaniibacteriota</taxon>
    </lineage>
</organism>
<dbReference type="Gene3D" id="1.25.40.10">
    <property type="entry name" value="Tetratricopeptide repeat domain"/>
    <property type="match status" value="1"/>
</dbReference>
<comment type="subcellular location">
    <subcellularLocation>
        <location evidence="1">Cytoplasm</location>
    </subcellularLocation>
</comment>
<dbReference type="SMART" id="SM00028">
    <property type="entry name" value="TPR"/>
    <property type="match status" value="4"/>
</dbReference>
<dbReference type="InterPro" id="IPR019734">
    <property type="entry name" value="TPR_rpt"/>
</dbReference>
<dbReference type="GO" id="GO:0005737">
    <property type="term" value="C:cytoplasm"/>
    <property type="evidence" value="ECO:0007669"/>
    <property type="project" value="UniProtKB-SubCell"/>
</dbReference>
<name>A0A1F7RMV6_9BACT</name>
<protein>
    <submittedName>
        <fullName evidence="6">Uncharacterized protein</fullName>
    </submittedName>
</protein>
<sequence>MEFFNESLDIFKDLNAIEEQVMIKQCIATLFNDTGDFAKAAELLEEAIVTAENLKDNRGEIEAITELGRSHRNLGDSDKAKQLHERALDRSFELKSTVLEIEIRNNLALDLMMLNKTDEAEEEAREALEKASGMEDPYLVYSSYVVLGKIYTKKHLFDKAYNYYQKTVDTIKKIRESIVDENMVQAYIKRRDIQEIYKETSKLLKKMGSTE</sequence>